<gene>
    <name evidence="2" type="ORF">ACFQS8_14150</name>
</gene>
<evidence type="ECO:0000313" key="2">
    <source>
        <dbReference type="EMBL" id="MFC7292770.1"/>
    </source>
</evidence>
<dbReference type="PANTHER" id="PTHR43685">
    <property type="entry name" value="GLYCOSYLTRANSFERASE"/>
    <property type="match status" value="1"/>
</dbReference>
<dbReference type="Pfam" id="PF00535">
    <property type="entry name" value="Glycos_transf_2"/>
    <property type="match status" value="1"/>
</dbReference>
<feature type="domain" description="Glycosyltransferase 2-like" evidence="1">
    <location>
        <begin position="11"/>
        <end position="171"/>
    </location>
</feature>
<organism evidence="2 3">
    <name type="scientific">Hirschia litorea</name>
    <dbReference type="NCBI Taxonomy" id="1199156"/>
    <lineage>
        <taxon>Bacteria</taxon>
        <taxon>Pseudomonadati</taxon>
        <taxon>Pseudomonadota</taxon>
        <taxon>Alphaproteobacteria</taxon>
        <taxon>Hyphomonadales</taxon>
        <taxon>Hyphomonadaceae</taxon>
        <taxon>Hirschia</taxon>
    </lineage>
</organism>
<sequence>MAESIRDASVTVVIPTFNRSALLRECLDAVFTQSVLPQEVIVMDDGSRDDTQQIVQTYTQDIQLIHHENKGKAASLNVAIQAATHPWVWIVDDDDLVVSTALERLKNTLADNGDIDFVYSQHDRFRTLDNGGIEYFDTGYWVECEDVDFHLATMEDFFAHQPGMLVSRDAYIKLGLFDEGLKRSQDYDMLVRLACGFKGALCKGISFHQRLHDGDRGADSDRFEVAQREARWIEADKEIFRRLRHQLPVSDYLPRNISRYTWNMARQALLQRACIMGRKKLWNEAFLDITRVSQMTQLGQLTATEKAILKRLTGSKYGCEDILRSSDVISGFTEIGEASPLGSSIIYNIANGMKWRIKQAGLKFDLALAIRLMRIYLRLIWAAFRGAMQSPHLQPSRPNMVFVKPSDK</sequence>
<dbReference type="RefSeq" id="WP_382168478.1">
    <property type="nucleotide sequence ID" value="NZ_JBHTBR010000005.1"/>
</dbReference>
<reference evidence="3" key="1">
    <citation type="journal article" date="2019" name="Int. J. Syst. Evol. Microbiol.">
        <title>The Global Catalogue of Microorganisms (GCM) 10K type strain sequencing project: providing services to taxonomists for standard genome sequencing and annotation.</title>
        <authorList>
            <consortium name="The Broad Institute Genomics Platform"/>
            <consortium name="The Broad Institute Genome Sequencing Center for Infectious Disease"/>
            <person name="Wu L."/>
            <person name="Ma J."/>
        </authorList>
    </citation>
    <scope>NUCLEOTIDE SEQUENCE [LARGE SCALE GENOMIC DNA]</scope>
    <source>
        <strain evidence="3">CCUG 51308</strain>
    </source>
</reference>
<accession>A0ABW2IPP1</accession>
<evidence type="ECO:0000259" key="1">
    <source>
        <dbReference type="Pfam" id="PF00535"/>
    </source>
</evidence>
<dbReference type="CDD" id="cd00761">
    <property type="entry name" value="Glyco_tranf_GTA_type"/>
    <property type="match status" value="1"/>
</dbReference>
<dbReference type="PANTHER" id="PTHR43685:SF2">
    <property type="entry name" value="GLYCOSYLTRANSFERASE 2-LIKE DOMAIN-CONTAINING PROTEIN"/>
    <property type="match status" value="1"/>
</dbReference>
<dbReference type="Proteomes" id="UP001596492">
    <property type="component" value="Unassembled WGS sequence"/>
</dbReference>
<keyword evidence="3" id="KW-1185">Reference proteome</keyword>
<dbReference type="EMBL" id="JBHTBR010000005">
    <property type="protein sequence ID" value="MFC7292770.1"/>
    <property type="molecule type" value="Genomic_DNA"/>
</dbReference>
<dbReference type="InterPro" id="IPR001173">
    <property type="entry name" value="Glyco_trans_2-like"/>
</dbReference>
<dbReference type="SUPFAM" id="SSF53448">
    <property type="entry name" value="Nucleotide-diphospho-sugar transferases"/>
    <property type="match status" value="1"/>
</dbReference>
<dbReference type="Gene3D" id="3.90.550.10">
    <property type="entry name" value="Spore Coat Polysaccharide Biosynthesis Protein SpsA, Chain A"/>
    <property type="match status" value="1"/>
</dbReference>
<protein>
    <submittedName>
        <fullName evidence="2">Glycosyltransferase family 2 protein</fullName>
    </submittedName>
</protein>
<proteinExistence type="predicted"/>
<dbReference type="InterPro" id="IPR029044">
    <property type="entry name" value="Nucleotide-diphossugar_trans"/>
</dbReference>
<comment type="caution">
    <text evidence="2">The sequence shown here is derived from an EMBL/GenBank/DDBJ whole genome shotgun (WGS) entry which is preliminary data.</text>
</comment>
<dbReference type="InterPro" id="IPR050834">
    <property type="entry name" value="Glycosyltransf_2"/>
</dbReference>
<evidence type="ECO:0000313" key="3">
    <source>
        <dbReference type="Proteomes" id="UP001596492"/>
    </source>
</evidence>
<name>A0ABW2IPP1_9PROT</name>